<protein>
    <recommendedName>
        <fullName evidence="7">Glutathione peroxidase</fullName>
    </recommendedName>
</protein>
<evidence type="ECO:0000256" key="7">
    <source>
        <dbReference type="RuleBase" id="RU000499"/>
    </source>
</evidence>
<evidence type="ECO:0000313" key="8">
    <source>
        <dbReference type="EMBL" id="CAE0138477.1"/>
    </source>
</evidence>
<dbReference type="GO" id="GO:0005576">
    <property type="term" value="C:extracellular region"/>
    <property type="evidence" value="ECO:0007669"/>
    <property type="project" value="UniProtKB-SubCell"/>
</dbReference>
<dbReference type="EMBL" id="HBHY01010731">
    <property type="protein sequence ID" value="CAE0138477.1"/>
    <property type="molecule type" value="Transcribed_RNA"/>
</dbReference>
<comment type="subcellular location">
    <subcellularLocation>
        <location evidence="1">Secreted</location>
    </subcellularLocation>
</comment>
<evidence type="ECO:0000256" key="5">
    <source>
        <dbReference type="ARBA" id="ARBA00022729"/>
    </source>
</evidence>
<dbReference type="GO" id="GO:0006979">
    <property type="term" value="P:response to oxidative stress"/>
    <property type="evidence" value="ECO:0007669"/>
    <property type="project" value="InterPro"/>
</dbReference>
<dbReference type="AlphaFoldDB" id="A0A7S3BLC1"/>
<dbReference type="PROSITE" id="PS51355">
    <property type="entry name" value="GLUTATHIONE_PEROXID_3"/>
    <property type="match status" value="1"/>
</dbReference>
<comment type="similarity">
    <text evidence="2 7">Belongs to the glutathione peroxidase family.</text>
</comment>
<dbReference type="SUPFAM" id="SSF52833">
    <property type="entry name" value="Thioredoxin-like"/>
    <property type="match status" value="1"/>
</dbReference>
<dbReference type="PIRSF" id="PIRSF000303">
    <property type="entry name" value="Glutathion_perox"/>
    <property type="match status" value="1"/>
</dbReference>
<organism evidence="8">
    <name type="scientific">Prasinoderma singulare</name>
    <dbReference type="NCBI Taxonomy" id="676789"/>
    <lineage>
        <taxon>Eukaryota</taxon>
        <taxon>Viridiplantae</taxon>
        <taxon>Prasinodermophyta</taxon>
        <taxon>Prasinodermophyceae</taxon>
        <taxon>Prasinodermales</taxon>
        <taxon>Prasinodermaceae</taxon>
        <taxon>Prasinoderma</taxon>
    </lineage>
</organism>
<evidence type="ECO:0000256" key="6">
    <source>
        <dbReference type="ARBA" id="ARBA00023002"/>
    </source>
</evidence>
<keyword evidence="5" id="KW-0732">Signal</keyword>
<gene>
    <name evidence="8" type="ORF">PSIN1315_LOCUS6930</name>
</gene>
<evidence type="ECO:0000256" key="2">
    <source>
        <dbReference type="ARBA" id="ARBA00006926"/>
    </source>
</evidence>
<dbReference type="Pfam" id="PF00255">
    <property type="entry name" value="GSHPx"/>
    <property type="match status" value="1"/>
</dbReference>
<dbReference type="GO" id="GO:0004602">
    <property type="term" value="F:glutathione peroxidase activity"/>
    <property type="evidence" value="ECO:0007669"/>
    <property type="project" value="TreeGrafter"/>
</dbReference>
<evidence type="ECO:0000256" key="4">
    <source>
        <dbReference type="ARBA" id="ARBA00022559"/>
    </source>
</evidence>
<dbReference type="PRINTS" id="PR01011">
    <property type="entry name" value="GLUTPROXDASE"/>
</dbReference>
<dbReference type="InterPro" id="IPR036249">
    <property type="entry name" value="Thioredoxin-like_sf"/>
</dbReference>
<dbReference type="PANTHER" id="PTHR11592">
    <property type="entry name" value="GLUTATHIONE PEROXIDASE"/>
    <property type="match status" value="1"/>
</dbReference>
<evidence type="ECO:0000256" key="1">
    <source>
        <dbReference type="ARBA" id="ARBA00004613"/>
    </source>
</evidence>
<dbReference type="PANTHER" id="PTHR11592:SF88">
    <property type="entry name" value="GLUTATHIONE PEROXIDASE-RELATED"/>
    <property type="match status" value="1"/>
</dbReference>
<keyword evidence="3" id="KW-0964">Secreted</keyword>
<reference evidence="8" key="1">
    <citation type="submission" date="2021-01" db="EMBL/GenBank/DDBJ databases">
        <authorList>
            <person name="Corre E."/>
            <person name="Pelletier E."/>
            <person name="Niang G."/>
            <person name="Scheremetjew M."/>
            <person name="Finn R."/>
            <person name="Kale V."/>
            <person name="Holt S."/>
            <person name="Cochrane G."/>
            <person name="Meng A."/>
            <person name="Brown T."/>
            <person name="Cohen L."/>
        </authorList>
    </citation>
    <scope>NUCLEOTIDE SEQUENCE</scope>
    <source>
        <strain evidence="8">RCC927</strain>
    </source>
</reference>
<sequence>MNELVDKFGSDDFTIFAFPCNQFFRQSQDTDAETLNLLKHVRPGDGYVPKFEHSTKIEVNGAGAHPIFTWLRESLPNPVDEAGKEIMGDHTRIAWDPVCRNDLSWNFEKFLINQEGVPVRRYSPKHETIDVAADIEKLIKDGPNALA</sequence>
<name>A0A7S3BLC1_9VIRI</name>
<dbReference type="Gene3D" id="3.40.30.10">
    <property type="entry name" value="Glutaredoxin"/>
    <property type="match status" value="1"/>
</dbReference>
<dbReference type="InterPro" id="IPR000889">
    <property type="entry name" value="Glutathione_peroxidase"/>
</dbReference>
<accession>A0A7S3BLC1</accession>
<proteinExistence type="inferred from homology"/>
<evidence type="ECO:0000256" key="3">
    <source>
        <dbReference type="ARBA" id="ARBA00022525"/>
    </source>
</evidence>
<keyword evidence="4 7" id="KW-0575">Peroxidase</keyword>
<keyword evidence="6 7" id="KW-0560">Oxidoreductase</keyword>